<feature type="domain" description="Guanylate cyclase" evidence="4">
    <location>
        <begin position="126"/>
        <end position="255"/>
    </location>
</feature>
<feature type="chain" id="PRO_5009320103" evidence="3">
    <location>
        <begin position="22"/>
        <end position="260"/>
    </location>
</feature>
<dbReference type="GO" id="GO:0019934">
    <property type="term" value="P:cGMP-mediated signaling"/>
    <property type="evidence" value="ECO:0007669"/>
    <property type="project" value="TreeGrafter"/>
</dbReference>
<name>A0A1I8HDY5_9PLAT</name>
<dbReference type="Pfam" id="PF00211">
    <property type="entry name" value="Guanylate_cyc"/>
    <property type="match status" value="1"/>
</dbReference>
<dbReference type="WBParaSite" id="maker-uti_cns_0005667-snap-gene-0.3-mRNA-1">
    <property type="protein sequence ID" value="maker-uti_cns_0005667-snap-gene-0.3-mRNA-1"/>
    <property type="gene ID" value="maker-uti_cns_0005667-snap-gene-0.3"/>
</dbReference>
<keyword evidence="2" id="KW-0472">Membrane</keyword>
<evidence type="ECO:0000256" key="3">
    <source>
        <dbReference type="SAM" id="SignalP"/>
    </source>
</evidence>
<keyword evidence="2" id="KW-1133">Transmembrane helix</keyword>
<organism evidence="5 6">
    <name type="scientific">Macrostomum lignano</name>
    <dbReference type="NCBI Taxonomy" id="282301"/>
    <lineage>
        <taxon>Eukaryota</taxon>
        <taxon>Metazoa</taxon>
        <taxon>Spiralia</taxon>
        <taxon>Lophotrochozoa</taxon>
        <taxon>Platyhelminthes</taxon>
        <taxon>Rhabditophora</taxon>
        <taxon>Macrostomorpha</taxon>
        <taxon>Macrostomida</taxon>
        <taxon>Macrostomidae</taxon>
        <taxon>Macrostomum</taxon>
    </lineage>
</organism>
<evidence type="ECO:0000313" key="5">
    <source>
        <dbReference type="Proteomes" id="UP000095280"/>
    </source>
</evidence>
<evidence type="ECO:0000259" key="4">
    <source>
        <dbReference type="PROSITE" id="PS50125"/>
    </source>
</evidence>
<dbReference type="PANTHER" id="PTHR45655">
    <property type="entry name" value="GUANYLATE CYCLASE SOLUBLE SUBUNIT BETA-2"/>
    <property type="match status" value="1"/>
</dbReference>
<protein>
    <submittedName>
        <fullName evidence="6">Guanylate cyclase domain-containing protein</fullName>
    </submittedName>
</protein>
<dbReference type="SUPFAM" id="SSF55073">
    <property type="entry name" value="Nucleotide cyclase"/>
    <property type="match status" value="1"/>
</dbReference>
<keyword evidence="3" id="KW-0732">Signal</keyword>
<sequence>VAPLLLSVLCLLPLPILLTAGYCVMLATGYTVCSGLLAYRRCGGGSGGETAMLEACRHLRAHFWNSLAGCIIVQVAVLSVGALLQRSREADLAASLRHARRYIASRVSLERQTDKLDRLVTSLVPQIVSACIDGLTNFPAASFASADAARLLHQLLCHMDHLTLDYQGYRGSFDGDTYLVTFGFPLATDACRAQQALQFSLALHEFVSGLAERSHLPLTLRVGIACGPVSGCVLGQQRIVYGLVGEAADTADALQRLCQP</sequence>
<dbReference type="PANTHER" id="PTHR45655:SF13">
    <property type="entry name" value="SOLUBLE GUANYLATE CYCLASE GCY-32-RELATED"/>
    <property type="match status" value="1"/>
</dbReference>
<feature type="signal peptide" evidence="3">
    <location>
        <begin position="1"/>
        <end position="21"/>
    </location>
</feature>
<dbReference type="GO" id="GO:0004383">
    <property type="term" value="F:guanylate cyclase activity"/>
    <property type="evidence" value="ECO:0007669"/>
    <property type="project" value="TreeGrafter"/>
</dbReference>
<dbReference type="GO" id="GO:0070482">
    <property type="term" value="P:response to oxygen levels"/>
    <property type="evidence" value="ECO:0007669"/>
    <property type="project" value="TreeGrafter"/>
</dbReference>
<dbReference type="GO" id="GO:0008074">
    <property type="term" value="C:guanylate cyclase complex, soluble"/>
    <property type="evidence" value="ECO:0007669"/>
    <property type="project" value="TreeGrafter"/>
</dbReference>
<dbReference type="PROSITE" id="PS50125">
    <property type="entry name" value="GUANYLATE_CYCLASE_2"/>
    <property type="match status" value="1"/>
</dbReference>
<evidence type="ECO:0000313" key="6">
    <source>
        <dbReference type="WBParaSite" id="maker-uti_cns_0005667-snap-gene-0.3-mRNA-1"/>
    </source>
</evidence>
<dbReference type="InterPro" id="IPR029787">
    <property type="entry name" value="Nucleotide_cyclase"/>
</dbReference>
<proteinExistence type="predicted"/>
<dbReference type="Gene3D" id="3.30.70.1230">
    <property type="entry name" value="Nucleotide cyclase"/>
    <property type="match status" value="1"/>
</dbReference>
<keyword evidence="1" id="KW-0456">Lyase</keyword>
<evidence type="ECO:0000256" key="1">
    <source>
        <dbReference type="ARBA" id="ARBA00023239"/>
    </source>
</evidence>
<dbReference type="CDD" id="cd07302">
    <property type="entry name" value="CHD"/>
    <property type="match status" value="1"/>
</dbReference>
<keyword evidence="5" id="KW-1185">Reference proteome</keyword>
<dbReference type="InterPro" id="IPR001054">
    <property type="entry name" value="A/G_cyclase"/>
</dbReference>
<evidence type="ECO:0000256" key="2">
    <source>
        <dbReference type="SAM" id="Phobius"/>
    </source>
</evidence>
<accession>A0A1I8HDY5</accession>
<dbReference type="AlphaFoldDB" id="A0A1I8HDY5"/>
<keyword evidence="2" id="KW-0812">Transmembrane</keyword>
<reference evidence="6" key="1">
    <citation type="submission" date="2016-11" db="UniProtKB">
        <authorList>
            <consortium name="WormBaseParasite"/>
        </authorList>
    </citation>
    <scope>IDENTIFICATION</scope>
</reference>
<feature type="transmembrane region" description="Helical" evidence="2">
    <location>
        <begin position="63"/>
        <end position="84"/>
    </location>
</feature>
<dbReference type="Proteomes" id="UP000095280">
    <property type="component" value="Unplaced"/>
</dbReference>